<evidence type="ECO:0000313" key="2">
    <source>
        <dbReference type="Proteomes" id="UP001209540"/>
    </source>
</evidence>
<name>A0AAD5KCR9_9FUNG</name>
<dbReference type="AlphaFoldDB" id="A0AAD5KCR9"/>
<accession>A0AAD5KCR9</accession>
<dbReference type="EMBL" id="JAIXMP010000010">
    <property type="protein sequence ID" value="KAI9266673.1"/>
    <property type="molecule type" value="Genomic_DNA"/>
</dbReference>
<proteinExistence type="predicted"/>
<dbReference type="SUPFAM" id="SSF54001">
    <property type="entry name" value="Cysteine proteinases"/>
    <property type="match status" value="1"/>
</dbReference>
<reference evidence="1" key="2">
    <citation type="submission" date="2023-02" db="EMBL/GenBank/DDBJ databases">
        <authorList>
            <consortium name="DOE Joint Genome Institute"/>
            <person name="Mondo S.J."/>
            <person name="Chang Y."/>
            <person name="Wang Y."/>
            <person name="Ahrendt S."/>
            <person name="Andreopoulos W."/>
            <person name="Barry K."/>
            <person name="Beard J."/>
            <person name="Benny G.L."/>
            <person name="Blankenship S."/>
            <person name="Bonito G."/>
            <person name="Cuomo C."/>
            <person name="Desiro A."/>
            <person name="Gervers K.A."/>
            <person name="Hundley H."/>
            <person name="Kuo A."/>
            <person name="LaButti K."/>
            <person name="Lang B.F."/>
            <person name="Lipzen A."/>
            <person name="O'Donnell K."/>
            <person name="Pangilinan J."/>
            <person name="Reynolds N."/>
            <person name="Sandor L."/>
            <person name="Smith M.W."/>
            <person name="Tsang A."/>
            <person name="Grigoriev I.V."/>
            <person name="Stajich J.E."/>
            <person name="Spatafora J.W."/>
        </authorList>
    </citation>
    <scope>NUCLEOTIDE SEQUENCE</scope>
    <source>
        <strain evidence="1">RSA 2281</strain>
    </source>
</reference>
<protein>
    <submittedName>
        <fullName evidence="1">Uncharacterized protein</fullName>
    </submittedName>
</protein>
<comment type="caution">
    <text evidence="1">The sequence shown here is derived from an EMBL/GenBank/DDBJ whole genome shotgun (WGS) entry which is preliminary data.</text>
</comment>
<dbReference type="Gene3D" id="3.40.395.10">
    <property type="entry name" value="Adenoviral Proteinase, Chain A"/>
    <property type="match status" value="1"/>
</dbReference>
<sequence length="101" mass="11803">MDKIFPIVYPQQASMEQDSLNRKDMVHAEAVDYNSLNEKEWITDAIIRFHQVYLMQTMQLHGIYMMEPTVVSLIYDAQQSTFLRIQNDACSDCLHVPQSSF</sequence>
<gene>
    <name evidence="1" type="ORF">BDA99DRAFT_604003</name>
</gene>
<reference evidence="1" key="1">
    <citation type="journal article" date="2022" name="IScience">
        <title>Evolution of zygomycete secretomes and the origins of terrestrial fungal ecologies.</title>
        <authorList>
            <person name="Chang Y."/>
            <person name="Wang Y."/>
            <person name="Mondo S."/>
            <person name="Ahrendt S."/>
            <person name="Andreopoulos W."/>
            <person name="Barry K."/>
            <person name="Beard J."/>
            <person name="Benny G.L."/>
            <person name="Blankenship S."/>
            <person name="Bonito G."/>
            <person name="Cuomo C."/>
            <person name="Desiro A."/>
            <person name="Gervers K.A."/>
            <person name="Hundley H."/>
            <person name="Kuo A."/>
            <person name="LaButti K."/>
            <person name="Lang B.F."/>
            <person name="Lipzen A."/>
            <person name="O'Donnell K."/>
            <person name="Pangilinan J."/>
            <person name="Reynolds N."/>
            <person name="Sandor L."/>
            <person name="Smith M.E."/>
            <person name="Tsang A."/>
            <person name="Grigoriev I.V."/>
            <person name="Stajich J.E."/>
            <person name="Spatafora J.W."/>
        </authorList>
    </citation>
    <scope>NUCLEOTIDE SEQUENCE</scope>
    <source>
        <strain evidence="1">RSA 2281</strain>
    </source>
</reference>
<organism evidence="1 2">
    <name type="scientific">Phascolomyces articulosus</name>
    <dbReference type="NCBI Taxonomy" id="60185"/>
    <lineage>
        <taxon>Eukaryota</taxon>
        <taxon>Fungi</taxon>
        <taxon>Fungi incertae sedis</taxon>
        <taxon>Mucoromycota</taxon>
        <taxon>Mucoromycotina</taxon>
        <taxon>Mucoromycetes</taxon>
        <taxon>Mucorales</taxon>
        <taxon>Lichtheimiaceae</taxon>
        <taxon>Phascolomyces</taxon>
    </lineage>
</organism>
<evidence type="ECO:0000313" key="1">
    <source>
        <dbReference type="EMBL" id="KAI9266673.1"/>
    </source>
</evidence>
<dbReference type="Proteomes" id="UP001209540">
    <property type="component" value="Unassembled WGS sequence"/>
</dbReference>
<keyword evidence="2" id="KW-1185">Reference proteome</keyword>
<dbReference type="InterPro" id="IPR038765">
    <property type="entry name" value="Papain-like_cys_pep_sf"/>
</dbReference>